<feature type="domain" description="O-acyltransferase WSD1-like N-terminal" evidence="11">
    <location>
        <begin position="13"/>
        <end position="234"/>
    </location>
</feature>
<dbReference type="PANTHER" id="PTHR31650:SF1">
    <property type="entry name" value="WAX ESTER SYNTHASE_DIACYLGLYCEROL ACYLTRANSFERASE 4-RELATED"/>
    <property type="match status" value="1"/>
</dbReference>
<dbReference type="SUPFAM" id="SSF52777">
    <property type="entry name" value="CoA-dependent acyltransferases"/>
    <property type="match status" value="2"/>
</dbReference>
<keyword evidence="5" id="KW-0444">Lipid biosynthesis</keyword>
<comment type="similarity">
    <text evidence="3">Belongs to the long-chain O-acyltransferase family.</text>
</comment>
<name>A0ABZ2TWN4_9ACTN</name>
<dbReference type="InterPro" id="IPR009721">
    <property type="entry name" value="O-acyltransferase_WSD1_C"/>
</dbReference>
<evidence type="ECO:0000256" key="1">
    <source>
        <dbReference type="ARBA" id="ARBA00004771"/>
    </source>
</evidence>
<evidence type="ECO:0000313" key="13">
    <source>
        <dbReference type="EMBL" id="WYY05901.1"/>
    </source>
</evidence>
<dbReference type="InterPro" id="IPR045034">
    <property type="entry name" value="O-acyltransferase_WSD1-like"/>
</dbReference>
<dbReference type="Pfam" id="PF03007">
    <property type="entry name" value="WS_DGAT_cat"/>
    <property type="match status" value="1"/>
</dbReference>
<evidence type="ECO:0000256" key="3">
    <source>
        <dbReference type="ARBA" id="ARBA00009587"/>
    </source>
</evidence>
<feature type="domain" description="O-acyltransferase WSD1 C-terminal" evidence="12">
    <location>
        <begin position="270"/>
        <end position="420"/>
    </location>
</feature>
<gene>
    <name evidence="13" type="ORF">RVF87_12495</name>
</gene>
<dbReference type="RefSeq" id="WP_169802487.1">
    <property type="nucleotide sequence ID" value="NZ_CP136137.1"/>
</dbReference>
<comment type="catalytic activity">
    <reaction evidence="10">
        <text>an acyl-CoA + a 1,2-diacyl-sn-glycerol = a triacyl-sn-glycerol + CoA</text>
        <dbReference type="Rhea" id="RHEA:10868"/>
        <dbReference type="ChEBI" id="CHEBI:17815"/>
        <dbReference type="ChEBI" id="CHEBI:57287"/>
        <dbReference type="ChEBI" id="CHEBI:58342"/>
        <dbReference type="ChEBI" id="CHEBI:64615"/>
        <dbReference type="EC" id="2.3.1.20"/>
    </reaction>
</comment>
<evidence type="ECO:0000256" key="7">
    <source>
        <dbReference type="ARBA" id="ARBA00022798"/>
    </source>
</evidence>
<evidence type="ECO:0000313" key="14">
    <source>
        <dbReference type="Proteomes" id="UP001479933"/>
    </source>
</evidence>
<evidence type="ECO:0000256" key="2">
    <source>
        <dbReference type="ARBA" id="ARBA00005189"/>
    </source>
</evidence>
<dbReference type="InterPro" id="IPR004255">
    <property type="entry name" value="O-acyltransferase_WSD1_N"/>
</dbReference>
<keyword evidence="7" id="KW-0319">Glycerol metabolism</keyword>
<evidence type="ECO:0000256" key="8">
    <source>
        <dbReference type="ARBA" id="ARBA00023098"/>
    </source>
</evidence>
<keyword evidence="14" id="KW-1185">Reference proteome</keyword>
<accession>A0ABZ2TWN4</accession>
<proteinExistence type="inferred from homology"/>
<evidence type="ECO:0000256" key="10">
    <source>
        <dbReference type="ARBA" id="ARBA00048109"/>
    </source>
</evidence>
<evidence type="ECO:0000259" key="12">
    <source>
        <dbReference type="Pfam" id="PF06974"/>
    </source>
</evidence>
<evidence type="ECO:0000256" key="4">
    <source>
        <dbReference type="ARBA" id="ARBA00013244"/>
    </source>
</evidence>
<sequence>MTAYTFPESDVSTDDLIEWLGRRAHGIPEMRQRLVRSYGDIGDAYWSDAPEFDVFSHIRERPEQDWNDVCSLLADLHEIPFDYDRPLWSIAILRRVPTFEKAARHIVVVLRFHHCMTDGLGSARIAKALFTPELQSYTASKSLSRARATAVEIVRLPLRPFVVAADVMRLLRHTRQITAARKSGEWSMPPHAPRATVLNGPIGKGRAVSVVSCSIDSLRAAAHNLGAVSVNDLVLSAVGRAVSRHLDDPEALLASVPVSIRSAVDPKSRNAVAIGVVPLHSTLQLPERAQVIHRAVRSERARFELPGFAELAANPLPRLPGFIYRALSRVQSRRNSRTTKPNLTQLKVSTIPKGSASDWQLCSAPVVANFGISPVTDGLRLNHTVSSIGNSLTIGIVADADNIRDFDGYIEVLHSELEEILAHVP</sequence>
<dbReference type="Proteomes" id="UP001479933">
    <property type="component" value="Chromosome"/>
</dbReference>
<evidence type="ECO:0000256" key="6">
    <source>
        <dbReference type="ARBA" id="ARBA00022679"/>
    </source>
</evidence>
<keyword evidence="6" id="KW-0808">Transferase</keyword>
<organism evidence="13 14">
    <name type="scientific">Gordonia hydrophobica</name>
    <dbReference type="NCBI Taxonomy" id="40516"/>
    <lineage>
        <taxon>Bacteria</taxon>
        <taxon>Bacillati</taxon>
        <taxon>Actinomycetota</taxon>
        <taxon>Actinomycetes</taxon>
        <taxon>Mycobacteriales</taxon>
        <taxon>Gordoniaceae</taxon>
        <taxon>Gordonia</taxon>
    </lineage>
</organism>
<comment type="pathway">
    <text evidence="1">Glycerolipid metabolism; triacylglycerol biosynthesis.</text>
</comment>
<comment type="pathway">
    <text evidence="2">Lipid metabolism.</text>
</comment>
<dbReference type="PANTHER" id="PTHR31650">
    <property type="entry name" value="O-ACYLTRANSFERASE (WSD1-LIKE) FAMILY PROTEIN"/>
    <property type="match status" value="1"/>
</dbReference>
<reference evidence="13 14" key="1">
    <citation type="journal article" date="2023" name="Virus Evol.">
        <title>Computational host range prediction-The good, the bad, and the ugly.</title>
        <authorList>
            <person name="Howell A.A."/>
            <person name="Versoza C.J."/>
            <person name="Pfeifer S.P."/>
        </authorList>
    </citation>
    <scope>NUCLEOTIDE SEQUENCE [LARGE SCALE GENOMIC DNA]</scope>
    <source>
        <strain evidence="13 14">1610/1b</strain>
    </source>
</reference>
<dbReference type="Pfam" id="PF06974">
    <property type="entry name" value="WS_DGAT_C"/>
    <property type="match status" value="1"/>
</dbReference>
<evidence type="ECO:0000259" key="11">
    <source>
        <dbReference type="Pfam" id="PF03007"/>
    </source>
</evidence>
<evidence type="ECO:0000256" key="9">
    <source>
        <dbReference type="ARBA" id="ARBA00023315"/>
    </source>
</evidence>
<protein>
    <recommendedName>
        <fullName evidence="4">diacylglycerol O-acyltransferase</fullName>
        <ecNumber evidence="4">2.3.1.20</ecNumber>
    </recommendedName>
</protein>
<keyword evidence="9" id="KW-0012">Acyltransferase</keyword>
<keyword evidence="8" id="KW-0443">Lipid metabolism</keyword>
<dbReference type="EMBL" id="CP136137">
    <property type="protein sequence ID" value="WYY05901.1"/>
    <property type="molecule type" value="Genomic_DNA"/>
</dbReference>
<evidence type="ECO:0000256" key="5">
    <source>
        <dbReference type="ARBA" id="ARBA00022516"/>
    </source>
</evidence>
<dbReference type="EC" id="2.3.1.20" evidence="4"/>